<organism evidence="1 2">
    <name type="scientific">Dactylosporangium aurantiacum</name>
    <dbReference type="NCBI Taxonomy" id="35754"/>
    <lineage>
        <taxon>Bacteria</taxon>
        <taxon>Bacillati</taxon>
        <taxon>Actinomycetota</taxon>
        <taxon>Actinomycetes</taxon>
        <taxon>Micromonosporales</taxon>
        <taxon>Micromonosporaceae</taxon>
        <taxon>Dactylosporangium</taxon>
    </lineage>
</organism>
<protein>
    <submittedName>
        <fullName evidence="1">Uncharacterized protein</fullName>
    </submittedName>
</protein>
<keyword evidence="2" id="KW-1185">Reference proteome</keyword>
<dbReference type="RefSeq" id="WP_033367729.1">
    <property type="nucleotide sequence ID" value="NZ_CP073767.1"/>
</dbReference>
<gene>
    <name evidence="1" type="ORF">Daura_31830</name>
</gene>
<accession>A0A9Q9I7X1</accession>
<name>A0A9Q9I7X1_9ACTN</name>
<dbReference type="Proteomes" id="UP001058003">
    <property type="component" value="Chromosome"/>
</dbReference>
<reference evidence="1" key="1">
    <citation type="submission" date="2021-04" db="EMBL/GenBank/DDBJ databases">
        <title>Dactylosporangium aurantiacum NRRL B-8018 full assembly.</title>
        <authorList>
            <person name="Hartkoorn R.C."/>
            <person name="Beaudoing E."/>
            <person name="Hot D."/>
        </authorList>
    </citation>
    <scope>NUCLEOTIDE SEQUENCE</scope>
    <source>
        <strain evidence="1">NRRL B-8018</strain>
    </source>
</reference>
<dbReference type="Pfam" id="PF20062">
    <property type="entry name" value="DUF6461"/>
    <property type="match status" value="1"/>
</dbReference>
<dbReference type="KEGG" id="daur:Daura_31830"/>
<sequence length="351" mass="39690">MSMVDHDVAWYRRMLDAQPELLNSPWCWTVVLPLTKPVTVADVARRLGGEPAGVEDRAGWDFDEPDGTLHLRQVGPAVLMCQTGGWEGVRDEALRWLSDGASVHSSWWSNANARSLLCYAAFGRVLTRLEYLDDDQPAGEQPDALDEDRAALRDDQDYPAQLAFVERRTGVRLDHAWLDEPHATVVIRRPIPDDPRPPGTFGSTDPDLTAMFLLADEPTQRDALRWLLDLLADEHDLRDEPAVHAVLDALPQVWPTGEDLAHQLSLLRAALTQAVDTSPAMSPERWQHYYRMRAGEAFTAMVPRPPGPSYRTDALWYAQHALQQRWPTIRADLWRRARRQGGRETGAMDTR</sequence>
<proteinExistence type="predicted"/>
<dbReference type="EMBL" id="CP073767">
    <property type="protein sequence ID" value="UWZ51329.1"/>
    <property type="molecule type" value="Genomic_DNA"/>
</dbReference>
<evidence type="ECO:0000313" key="1">
    <source>
        <dbReference type="EMBL" id="UWZ51329.1"/>
    </source>
</evidence>
<dbReference type="AlphaFoldDB" id="A0A9Q9I7X1"/>
<evidence type="ECO:0000313" key="2">
    <source>
        <dbReference type="Proteomes" id="UP001058003"/>
    </source>
</evidence>
<dbReference type="InterPro" id="IPR045592">
    <property type="entry name" value="DUF6461"/>
</dbReference>